<dbReference type="RefSeq" id="WP_110813354.1">
    <property type="nucleotide sequence ID" value="NZ_QJTE01000002.1"/>
</dbReference>
<proteinExistence type="predicted"/>
<dbReference type="Proteomes" id="UP000248311">
    <property type="component" value="Unassembled WGS sequence"/>
</dbReference>
<feature type="compositionally biased region" description="Low complexity" evidence="1">
    <location>
        <begin position="96"/>
        <end position="116"/>
    </location>
</feature>
<keyword evidence="3" id="KW-1185">Reference proteome</keyword>
<dbReference type="PROSITE" id="PS51257">
    <property type="entry name" value="PROKAR_LIPOPROTEIN"/>
    <property type="match status" value="1"/>
</dbReference>
<gene>
    <name evidence="2" type="ORF">DFP88_10233</name>
</gene>
<evidence type="ECO:0000256" key="1">
    <source>
        <dbReference type="SAM" id="MobiDB-lite"/>
    </source>
</evidence>
<reference evidence="2 3" key="1">
    <citation type="submission" date="2018-06" db="EMBL/GenBank/DDBJ databases">
        <title>Genomic Encyclopedia of Type Strains, Phase III (KMG-III): the genomes of soil and plant-associated and newly described type strains.</title>
        <authorList>
            <person name="Whitman W."/>
        </authorList>
    </citation>
    <scope>NUCLEOTIDE SEQUENCE [LARGE SCALE GENOMIC DNA]</scope>
    <source>
        <strain evidence="2 3">CECT 9025</strain>
    </source>
</reference>
<protein>
    <submittedName>
        <fullName evidence="2">Uncharacterized protein</fullName>
    </submittedName>
</protein>
<accession>A0A318T758</accession>
<comment type="caution">
    <text evidence="2">The sequence shown here is derived from an EMBL/GenBank/DDBJ whole genome shotgun (WGS) entry which is preliminary data.</text>
</comment>
<sequence>MTISRPLIGFLGGLVLLGACTPAPGDQPIQTLPMAYDDCLTRIDAVTSRRGIEAGLLADTADQRAVRMVDEGEIVTVTCDRVPGQMTVTSAPLPEPGAVPAAGAAAPQAGLPGASPVAVASDPLSGATLSGAARPEDTLAAPSF</sequence>
<dbReference type="AlphaFoldDB" id="A0A318T758"/>
<dbReference type="EMBL" id="QJTE01000002">
    <property type="protein sequence ID" value="PYE84238.1"/>
    <property type="molecule type" value="Genomic_DNA"/>
</dbReference>
<dbReference type="OrthoDB" id="8455016at2"/>
<name>A0A318T758_9RHOB</name>
<evidence type="ECO:0000313" key="2">
    <source>
        <dbReference type="EMBL" id="PYE84238.1"/>
    </source>
</evidence>
<feature type="region of interest" description="Disordered" evidence="1">
    <location>
        <begin position="90"/>
        <end position="144"/>
    </location>
</feature>
<organism evidence="2 3">
    <name type="scientific">Pseudoroseicyclus aestuarii</name>
    <dbReference type="NCBI Taxonomy" id="1795041"/>
    <lineage>
        <taxon>Bacteria</taxon>
        <taxon>Pseudomonadati</taxon>
        <taxon>Pseudomonadota</taxon>
        <taxon>Alphaproteobacteria</taxon>
        <taxon>Rhodobacterales</taxon>
        <taxon>Paracoccaceae</taxon>
        <taxon>Pseudoroseicyclus</taxon>
    </lineage>
</organism>
<evidence type="ECO:0000313" key="3">
    <source>
        <dbReference type="Proteomes" id="UP000248311"/>
    </source>
</evidence>